<protein>
    <submittedName>
        <fullName evidence="2">Uncharacterized protein</fullName>
    </submittedName>
</protein>
<feature type="transmembrane region" description="Helical" evidence="1">
    <location>
        <begin position="106"/>
        <end position="126"/>
    </location>
</feature>
<evidence type="ECO:0000313" key="2">
    <source>
        <dbReference type="EMBL" id="SHF22669.1"/>
    </source>
</evidence>
<organism evidence="2 3">
    <name type="scientific">Chryseobacterium arachidis</name>
    <dbReference type="NCBI Taxonomy" id="1416778"/>
    <lineage>
        <taxon>Bacteria</taxon>
        <taxon>Pseudomonadati</taxon>
        <taxon>Bacteroidota</taxon>
        <taxon>Flavobacteriia</taxon>
        <taxon>Flavobacteriales</taxon>
        <taxon>Weeksellaceae</taxon>
        <taxon>Chryseobacterium group</taxon>
        <taxon>Chryseobacterium</taxon>
    </lineage>
</organism>
<dbReference type="OrthoDB" id="1260524at2"/>
<name>A0A1M4ZX95_9FLAO</name>
<evidence type="ECO:0000313" key="3">
    <source>
        <dbReference type="Proteomes" id="UP000184518"/>
    </source>
</evidence>
<keyword evidence="1" id="KW-0472">Membrane</keyword>
<keyword evidence="1" id="KW-1133">Transmembrane helix</keyword>
<dbReference type="AlphaFoldDB" id="A0A1M4ZX95"/>
<dbReference type="EMBL" id="FQUT01000003">
    <property type="protein sequence ID" value="SHF22669.1"/>
    <property type="molecule type" value="Genomic_DNA"/>
</dbReference>
<dbReference type="RefSeq" id="WP_072955229.1">
    <property type="nucleotide sequence ID" value="NZ_FQUT01000003.1"/>
</dbReference>
<sequence>MKNVFLKSFVIFIVMSLLNAQFIDWSLSFVKKHSGGIGMAPIAVFIECLIASAIGFVTVLIFRKTYSSILKIAVLFEIIYLVTITISGANPFLYFLGDNEMALLDFLLYLNSLIVLLIMYLLHLLYSKIISLQSK</sequence>
<feature type="transmembrane region" description="Helical" evidence="1">
    <location>
        <begin position="36"/>
        <end position="62"/>
    </location>
</feature>
<reference evidence="3" key="1">
    <citation type="submission" date="2016-11" db="EMBL/GenBank/DDBJ databases">
        <authorList>
            <person name="Varghese N."/>
            <person name="Submissions S."/>
        </authorList>
    </citation>
    <scope>NUCLEOTIDE SEQUENCE [LARGE SCALE GENOMIC DNA]</scope>
    <source>
        <strain evidence="3">DSM 27619</strain>
    </source>
</reference>
<gene>
    <name evidence="2" type="ORF">SAMN05443633_103298</name>
</gene>
<accession>A0A1M4ZX95</accession>
<keyword evidence="1" id="KW-0812">Transmembrane</keyword>
<dbReference type="Proteomes" id="UP000184518">
    <property type="component" value="Unassembled WGS sequence"/>
</dbReference>
<evidence type="ECO:0000256" key="1">
    <source>
        <dbReference type="SAM" id="Phobius"/>
    </source>
</evidence>
<proteinExistence type="predicted"/>
<keyword evidence="3" id="KW-1185">Reference proteome</keyword>
<dbReference type="STRING" id="1416778.SAMN05443633_103298"/>
<feature type="transmembrane region" description="Helical" evidence="1">
    <location>
        <begin position="74"/>
        <end position="94"/>
    </location>
</feature>